<comment type="caution">
    <text evidence="3">The sequence shown here is derived from an EMBL/GenBank/DDBJ whole genome shotgun (WGS) entry which is preliminary data.</text>
</comment>
<feature type="domain" description="PH" evidence="2">
    <location>
        <begin position="355"/>
        <end position="440"/>
    </location>
</feature>
<dbReference type="EMBL" id="SBJO01000376">
    <property type="protein sequence ID" value="KAF9761265.1"/>
    <property type="molecule type" value="Genomic_DNA"/>
</dbReference>
<feature type="compositionally biased region" description="Low complexity" evidence="1">
    <location>
        <begin position="88"/>
        <end position="124"/>
    </location>
</feature>
<dbReference type="OrthoDB" id="2192194at2759"/>
<keyword evidence="4" id="KW-1185">Reference proteome</keyword>
<name>A0A9P6GZ88_9MICR</name>
<feature type="region of interest" description="Disordered" evidence="1">
    <location>
        <begin position="70"/>
        <end position="127"/>
    </location>
</feature>
<dbReference type="InterPro" id="IPR011993">
    <property type="entry name" value="PH-like_dom_sf"/>
</dbReference>
<sequence>MPMKENEQEEVYLSPESVRSRIKSINEEIQSRHQGDSVHERTAKRYEESLKESKVEDYISPTLSIGSLSIDSRLSRNSPSNGTSSTKPTIGTRTSIGTTTTIGTSIPTSIPTKPTIGTTTTIGTQEGRVREIVKDFSLKNSTTKNPFTTTTKNPFTTATTTKNPFTTATATKNPFFIKNTKKNTTSATKFVDDLSILSSNSTTPTFSKISLTPINVLYSPKDHPKLTPSPTPSPIPKRVFNKTLGIVSSLYAPGEELSQKLSFSILNTVYSFDKDLEDTVYYFRVESNTTWIIRKTLSQLKKFLKKPLEHSYNPFDKKIRDSTILTILNNTTTTNTQTGDLQYFILTDISKNSQREKRSTFLLMDDLQPYNFRLVGQALVCYDQTNRVSKIFLLKGCSVEPQDEYCFRISSPSLESSVLLYASCSTERDSWVEDIQDFIKCIETPIN</sequence>
<feature type="region of interest" description="Disordered" evidence="1">
    <location>
        <begin position="23"/>
        <end position="54"/>
    </location>
</feature>
<dbReference type="AlphaFoldDB" id="A0A9P6GZ88"/>
<evidence type="ECO:0000259" key="2">
    <source>
        <dbReference type="PROSITE" id="PS50003"/>
    </source>
</evidence>
<dbReference type="SMART" id="SM00233">
    <property type="entry name" value="PH"/>
    <property type="match status" value="1"/>
</dbReference>
<evidence type="ECO:0000313" key="3">
    <source>
        <dbReference type="EMBL" id="KAF9761265.1"/>
    </source>
</evidence>
<proteinExistence type="predicted"/>
<accession>A0A9P6GZ88</accession>
<reference evidence="3 4" key="1">
    <citation type="journal article" date="2020" name="Genome Biol. Evol.">
        <title>Comparative genomics of strictly vertically transmitted, feminizing microsporidia endosymbionts of amphipod crustaceans.</title>
        <authorList>
            <person name="Cormier A."/>
            <person name="Chebbi M.A."/>
            <person name="Giraud I."/>
            <person name="Wattier R."/>
            <person name="Teixeira M."/>
            <person name="Gilbert C."/>
            <person name="Rigaud T."/>
            <person name="Cordaux R."/>
        </authorList>
    </citation>
    <scope>NUCLEOTIDE SEQUENCE [LARGE SCALE GENOMIC DNA]</scope>
    <source>
        <strain evidence="3 4">Ou3-Ou53</strain>
    </source>
</reference>
<dbReference type="SUPFAM" id="SSF50729">
    <property type="entry name" value="PH domain-like"/>
    <property type="match status" value="1"/>
</dbReference>
<evidence type="ECO:0000256" key="1">
    <source>
        <dbReference type="SAM" id="MobiDB-lite"/>
    </source>
</evidence>
<protein>
    <recommendedName>
        <fullName evidence="2">PH domain-containing protein</fullName>
    </recommendedName>
</protein>
<dbReference type="PROSITE" id="PS50003">
    <property type="entry name" value="PH_DOMAIN"/>
    <property type="match status" value="1"/>
</dbReference>
<dbReference type="InterPro" id="IPR001849">
    <property type="entry name" value="PH_domain"/>
</dbReference>
<gene>
    <name evidence="3" type="ORF">NGRA_2761</name>
</gene>
<feature type="compositionally biased region" description="Basic and acidic residues" evidence="1">
    <location>
        <begin position="24"/>
        <end position="54"/>
    </location>
</feature>
<evidence type="ECO:0000313" key="4">
    <source>
        <dbReference type="Proteomes" id="UP000740883"/>
    </source>
</evidence>
<organism evidence="3 4">
    <name type="scientific">Nosema granulosis</name>
    <dbReference type="NCBI Taxonomy" id="83296"/>
    <lineage>
        <taxon>Eukaryota</taxon>
        <taxon>Fungi</taxon>
        <taxon>Fungi incertae sedis</taxon>
        <taxon>Microsporidia</taxon>
        <taxon>Nosematidae</taxon>
        <taxon>Nosema</taxon>
    </lineage>
</organism>
<dbReference type="Proteomes" id="UP000740883">
    <property type="component" value="Unassembled WGS sequence"/>
</dbReference>
<feature type="compositionally biased region" description="Polar residues" evidence="1">
    <location>
        <begin position="70"/>
        <end position="87"/>
    </location>
</feature>
<dbReference type="Gene3D" id="2.30.29.30">
    <property type="entry name" value="Pleckstrin-homology domain (PH domain)/Phosphotyrosine-binding domain (PTB)"/>
    <property type="match status" value="1"/>
</dbReference>